<dbReference type="Proteomes" id="UP000276309">
    <property type="component" value="Chromosome"/>
</dbReference>
<gene>
    <name evidence="4" type="ORF">D1013_09730</name>
</gene>
<dbReference type="EMBL" id="CP032050">
    <property type="protein sequence ID" value="AYN67624.1"/>
    <property type="molecule type" value="Genomic_DNA"/>
</dbReference>
<keyword evidence="2" id="KW-0804">Transcription</keyword>
<dbReference type="RefSeq" id="WP_121848640.1">
    <property type="nucleotide sequence ID" value="NZ_CP032050.1"/>
</dbReference>
<reference evidence="4 5" key="1">
    <citation type="submission" date="2018-08" db="EMBL/GenBank/DDBJ databases">
        <title>The reduced genetic potential of extracellular carbohydrate catabolism in Euzebyella marina RN62, a Flavobacteriia bacterium isolated from the hadal water.</title>
        <authorList>
            <person name="Xue C."/>
        </authorList>
    </citation>
    <scope>NUCLEOTIDE SEQUENCE [LARGE SCALE GENOMIC DNA]</scope>
    <source>
        <strain evidence="4 5">RN62</strain>
    </source>
</reference>
<keyword evidence="1" id="KW-0805">Transcription regulation</keyword>
<dbReference type="Gene3D" id="1.10.10.60">
    <property type="entry name" value="Homeodomain-like"/>
    <property type="match status" value="1"/>
</dbReference>
<proteinExistence type="predicted"/>
<feature type="domain" description="HTH araC/xylS-type" evidence="3">
    <location>
        <begin position="237"/>
        <end position="335"/>
    </location>
</feature>
<dbReference type="SUPFAM" id="SSF46689">
    <property type="entry name" value="Homeodomain-like"/>
    <property type="match status" value="1"/>
</dbReference>
<dbReference type="InterPro" id="IPR053142">
    <property type="entry name" value="PchR_regulatory_protein"/>
</dbReference>
<name>A0A3G2L5T1_9FLAO</name>
<sequence>MKSIKVKSLPLGDVIKNIASELNTVFTEHCEEYVLKIPDEYGKGEIRGINFEGGLGILLYDCQFLEDLEIQFVVNEVHPLKFLYCIEGELLHRFENDTVEHNIKQFQEAIVASEKHNGHILRFKKNVKSKVNSLEISRNTFRNKISCNLKSVDKKLNDLFSDTLAKKTFYHEGFYSLQLSNIFDEMKNFKEEDFIRKLYLEGKAYEMLTKQILLYHDDLNDLNKTVLLRQSEIRQIKSAVAIIEDEIAKLDKIDIIASRVGLNVNKMQEGFQYLFSKTVNAYIQDYRFKKMQELLTNSDLSISEIGDLVGLSSKSYISKVFKDKTGTTPNQFRKDYKESMTKLRKKNL</sequence>
<dbReference type="GO" id="GO:0003700">
    <property type="term" value="F:DNA-binding transcription factor activity"/>
    <property type="evidence" value="ECO:0007669"/>
    <property type="project" value="InterPro"/>
</dbReference>
<keyword evidence="5" id="KW-1185">Reference proteome</keyword>
<evidence type="ECO:0000313" key="4">
    <source>
        <dbReference type="EMBL" id="AYN67624.1"/>
    </source>
</evidence>
<dbReference type="PROSITE" id="PS01124">
    <property type="entry name" value="HTH_ARAC_FAMILY_2"/>
    <property type="match status" value="1"/>
</dbReference>
<protein>
    <submittedName>
        <fullName evidence="4">AraC family transcriptional regulator</fullName>
    </submittedName>
</protein>
<evidence type="ECO:0000256" key="2">
    <source>
        <dbReference type="ARBA" id="ARBA00023163"/>
    </source>
</evidence>
<dbReference type="OrthoDB" id="2666928at2"/>
<dbReference type="InterPro" id="IPR018060">
    <property type="entry name" value="HTH_AraC"/>
</dbReference>
<dbReference type="InterPro" id="IPR009057">
    <property type="entry name" value="Homeodomain-like_sf"/>
</dbReference>
<accession>A0A3G2L5T1</accession>
<evidence type="ECO:0000313" key="5">
    <source>
        <dbReference type="Proteomes" id="UP000276309"/>
    </source>
</evidence>
<dbReference type="SMART" id="SM00342">
    <property type="entry name" value="HTH_ARAC"/>
    <property type="match status" value="1"/>
</dbReference>
<dbReference type="AlphaFoldDB" id="A0A3G2L5T1"/>
<dbReference type="KEGG" id="emar:D1013_09730"/>
<dbReference type="Pfam" id="PF12833">
    <property type="entry name" value="HTH_18"/>
    <property type="match status" value="1"/>
</dbReference>
<evidence type="ECO:0000256" key="1">
    <source>
        <dbReference type="ARBA" id="ARBA00023015"/>
    </source>
</evidence>
<dbReference type="GO" id="GO:0043565">
    <property type="term" value="F:sequence-specific DNA binding"/>
    <property type="evidence" value="ECO:0007669"/>
    <property type="project" value="InterPro"/>
</dbReference>
<dbReference type="PANTHER" id="PTHR47893:SF1">
    <property type="entry name" value="REGULATORY PROTEIN PCHR"/>
    <property type="match status" value="1"/>
</dbReference>
<evidence type="ECO:0000259" key="3">
    <source>
        <dbReference type="PROSITE" id="PS01124"/>
    </source>
</evidence>
<organism evidence="4 5">
    <name type="scientific">Euzebyella marina</name>
    <dbReference type="NCBI Taxonomy" id="1761453"/>
    <lineage>
        <taxon>Bacteria</taxon>
        <taxon>Pseudomonadati</taxon>
        <taxon>Bacteroidota</taxon>
        <taxon>Flavobacteriia</taxon>
        <taxon>Flavobacteriales</taxon>
        <taxon>Flavobacteriaceae</taxon>
        <taxon>Euzebyella</taxon>
    </lineage>
</organism>
<dbReference type="PANTHER" id="PTHR47893">
    <property type="entry name" value="REGULATORY PROTEIN PCHR"/>
    <property type="match status" value="1"/>
</dbReference>